<dbReference type="RefSeq" id="WP_099348171.1">
    <property type="nucleotide sequence ID" value="NZ_AP023326.1"/>
</dbReference>
<protein>
    <submittedName>
        <fullName evidence="1">Uncharacterized protein</fullName>
    </submittedName>
</protein>
<name>A0A6S6PQL3_ACEAC</name>
<organism evidence="1 2">
    <name type="scientific">Acetobacter aceti</name>
    <dbReference type="NCBI Taxonomy" id="435"/>
    <lineage>
        <taxon>Bacteria</taxon>
        <taxon>Pseudomonadati</taxon>
        <taxon>Pseudomonadota</taxon>
        <taxon>Alphaproteobacteria</taxon>
        <taxon>Acetobacterales</taxon>
        <taxon>Acetobacteraceae</taxon>
        <taxon>Acetobacter</taxon>
        <taxon>Acetobacter subgen. Acetobacter</taxon>
    </lineage>
</organism>
<sequence>MAETPRADEIWLYDSYGRFLHNDALDDRLVARAPADLPNGLPGLIFGIDPTRSDDPFVLLKRETRPMPLPQIEPVMEEGVALAFRILDSEGPYADARNGFIATRQDGSVVLGASERGEGILFAPMPFYTARSLFPASGIELTDHHGLVVPAPQPLTGLRVQIAGRPYSLEVGGDLLARMGELSPGETVSLVLPATATEPGTTITATRKAHSS</sequence>
<proteinExistence type="predicted"/>
<evidence type="ECO:0000313" key="1">
    <source>
        <dbReference type="EMBL" id="BCI68895.1"/>
    </source>
</evidence>
<accession>A0A6S6PQL3</accession>
<dbReference type="AlphaFoldDB" id="A0A6S6PQL3"/>
<dbReference type="EMBL" id="AP023326">
    <property type="protein sequence ID" value="BCI68895.1"/>
    <property type="molecule type" value="Genomic_DNA"/>
</dbReference>
<evidence type="ECO:0000313" key="2">
    <source>
        <dbReference type="Proteomes" id="UP000515220"/>
    </source>
</evidence>
<reference evidence="1 2" key="1">
    <citation type="submission" date="2020-07" db="EMBL/GenBank/DDBJ databases">
        <title>Complete Genome Sequence of an acetic acid bacterium, Acetobacter aceti JCM20276.</title>
        <authorList>
            <person name="Hirose Y."/>
            <person name="Mihara H."/>
        </authorList>
    </citation>
    <scope>NUCLEOTIDE SEQUENCE [LARGE SCALE GENOMIC DNA]</scope>
    <source>
        <strain evidence="1 2">JCM20276</strain>
    </source>
</reference>
<gene>
    <name evidence="1" type="ORF">AAJCM20276_35190</name>
</gene>
<dbReference type="Proteomes" id="UP000515220">
    <property type="component" value="Chromosome"/>
</dbReference>